<dbReference type="Proteomes" id="UP000578252">
    <property type="component" value="Unassembled WGS sequence"/>
</dbReference>
<dbReference type="EMBL" id="JABCUR010000001">
    <property type="protein sequence ID" value="NMW64263.1"/>
    <property type="molecule type" value="Genomic_DNA"/>
</dbReference>
<comment type="caution">
    <text evidence="2">The sequence shown here is derived from an EMBL/GenBank/DDBJ whole genome shotgun (WGS) entry which is preliminary data.</text>
</comment>
<feature type="domain" description="DUF4032" evidence="1">
    <location>
        <begin position="233"/>
        <end position="396"/>
    </location>
</feature>
<proteinExistence type="predicted"/>
<dbReference type="SUPFAM" id="SSF56112">
    <property type="entry name" value="Protein kinase-like (PK-like)"/>
    <property type="match status" value="1"/>
</dbReference>
<accession>A0A7Y0Y3D0</accession>
<organism evidence="2 3">
    <name type="scientific">Mobiluncus mulieris</name>
    <dbReference type="NCBI Taxonomy" id="2052"/>
    <lineage>
        <taxon>Bacteria</taxon>
        <taxon>Bacillati</taxon>
        <taxon>Actinomycetota</taxon>
        <taxon>Actinomycetes</taxon>
        <taxon>Actinomycetales</taxon>
        <taxon>Actinomycetaceae</taxon>
        <taxon>Mobiluncus</taxon>
    </lineage>
</organism>
<name>A0A7Y0Y3D0_9ACTO</name>
<evidence type="ECO:0000259" key="1">
    <source>
        <dbReference type="Pfam" id="PF13224"/>
    </source>
</evidence>
<sequence>MNVSALSITAATTEPDLFDLPWNLPLKEWSEPFIASLPHGISRHVVRFVNLGERILAVKEISAEVAQREYALLRDLVRLEQPTVHPLAVVTNRTSDSGEELNSALITEHLPFSLPYRALFTSLMRPETATRLIDSLAVLLVRLHLAGFFWGDVSLSNTLFRRDAGAFAGYLVDAETGELHPEGLSFGQRSYDIDLARTNIIGELMDLQAGGVLDEDADAIEIGNLIQDRYDALWNELTSEEAISASERWRVEDRIRRLNNLGFDVGELRMKADETGGTSRLLIKPKVVDSGHYHRQVMRLTGLDVQENQGRRMINDMQTYRALNNLNDAPLELVAHRWLTEVFEPIVAVLPPELQAKLEPAQIFHEVLEHRWFLSENAKREIPMKEAIDSYIRKILPSKPDEAALLGA</sequence>
<evidence type="ECO:0000313" key="3">
    <source>
        <dbReference type="Proteomes" id="UP000578252"/>
    </source>
</evidence>
<dbReference type="AlphaFoldDB" id="A0A7Y0Y3D0"/>
<dbReference type="InterPro" id="IPR011009">
    <property type="entry name" value="Kinase-like_dom_sf"/>
</dbReference>
<evidence type="ECO:0000313" key="2">
    <source>
        <dbReference type="EMBL" id="NMW64263.1"/>
    </source>
</evidence>
<dbReference type="InterPro" id="IPR025111">
    <property type="entry name" value="DUF4032"/>
</dbReference>
<gene>
    <name evidence="2" type="ORF">HHJ78_01615</name>
</gene>
<protein>
    <submittedName>
        <fullName evidence="2">DUF4032 domain-containing protein</fullName>
    </submittedName>
</protein>
<dbReference type="Pfam" id="PF13224">
    <property type="entry name" value="DUF4032"/>
    <property type="match status" value="1"/>
</dbReference>
<reference evidence="2 3" key="1">
    <citation type="submission" date="2020-04" db="EMBL/GenBank/DDBJ databases">
        <title>Antimicrobial susceptibility and clonality of vaginal-derived multi-drug resistant Mobiluncus isolates in China.</title>
        <authorList>
            <person name="Zhang X."/>
        </authorList>
    </citation>
    <scope>NUCLEOTIDE SEQUENCE [LARGE SCALE GENOMIC DNA]</scope>
    <source>
        <strain evidence="2 3">13</strain>
    </source>
</reference>